<dbReference type="InterPro" id="IPR005182">
    <property type="entry name" value="YdbS-like_PH"/>
</dbReference>
<dbReference type="Proteomes" id="UP001146120">
    <property type="component" value="Unassembled WGS sequence"/>
</dbReference>
<dbReference type="EMBL" id="DAKRPA010000087">
    <property type="protein sequence ID" value="DAZ99243.1"/>
    <property type="molecule type" value="Genomic_DNA"/>
</dbReference>
<sequence>MDTTKPSEQPLLTHVTQAATEVGTFEVEFDRDRGYNYVCWMHLLALPCCFPIVPCWQRKEINAQKCRITDKRLVLETGWLNRSSKNIPLDRIQDINVEETCFQRCCGVKGIEIQTAGTGGPGVEAEAYLIAPKDAEIVRDVILERRDALVLGSHGGLTGGGLDGTWRRPGEYPGRPQHTDAIVSELQALNGTVQRIEKRLQQELDARHGLQSTESTQVV</sequence>
<feature type="domain" description="YdbS-like PH" evidence="1">
    <location>
        <begin position="66"/>
        <end position="140"/>
    </location>
</feature>
<dbReference type="PANTHER" id="PTHR37938:SF1">
    <property type="entry name" value="BLL0215 PROTEIN"/>
    <property type="match status" value="1"/>
</dbReference>
<accession>A0AAV2YZK6</accession>
<protein>
    <recommendedName>
        <fullName evidence="1">YdbS-like PH domain-containing protein</fullName>
    </recommendedName>
</protein>
<gene>
    <name evidence="2" type="ORF">N0F65_008110</name>
</gene>
<dbReference type="Pfam" id="PF03703">
    <property type="entry name" value="bPH_2"/>
    <property type="match status" value="1"/>
</dbReference>
<comment type="caution">
    <text evidence="2">The sequence shown here is derived from an EMBL/GenBank/DDBJ whole genome shotgun (WGS) entry which is preliminary data.</text>
</comment>
<evidence type="ECO:0000313" key="3">
    <source>
        <dbReference type="Proteomes" id="UP001146120"/>
    </source>
</evidence>
<reference evidence="2" key="2">
    <citation type="journal article" date="2023" name="Microbiol Resour">
        <title>Decontamination and Annotation of the Draft Genome Sequence of the Oomycete Lagenidium giganteum ARSEF 373.</title>
        <authorList>
            <person name="Morgan W.R."/>
            <person name="Tartar A."/>
        </authorList>
    </citation>
    <scope>NUCLEOTIDE SEQUENCE</scope>
    <source>
        <strain evidence="2">ARSEF 373</strain>
    </source>
</reference>
<name>A0AAV2YZK6_9STRA</name>
<dbReference type="AlphaFoldDB" id="A0AAV2YZK6"/>
<evidence type="ECO:0000259" key="1">
    <source>
        <dbReference type="Pfam" id="PF03703"/>
    </source>
</evidence>
<evidence type="ECO:0000313" key="2">
    <source>
        <dbReference type="EMBL" id="DAZ99243.1"/>
    </source>
</evidence>
<reference evidence="2" key="1">
    <citation type="submission" date="2022-11" db="EMBL/GenBank/DDBJ databases">
        <authorList>
            <person name="Morgan W.R."/>
            <person name="Tartar A."/>
        </authorList>
    </citation>
    <scope>NUCLEOTIDE SEQUENCE</scope>
    <source>
        <strain evidence="2">ARSEF 373</strain>
    </source>
</reference>
<dbReference type="PANTHER" id="PTHR37938">
    <property type="entry name" value="BLL0215 PROTEIN"/>
    <property type="match status" value="1"/>
</dbReference>
<organism evidence="2 3">
    <name type="scientific">Lagenidium giganteum</name>
    <dbReference type="NCBI Taxonomy" id="4803"/>
    <lineage>
        <taxon>Eukaryota</taxon>
        <taxon>Sar</taxon>
        <taxon>Stramenopiles</taxon>
        <taxon>Oomycota</taxon>
        <taxon>Peronosporomycetes</taxon>
        <taxon>Pythiales</taxon>
        <taxon>Pythiaceae</taxon>
    </lineage>
</organism>
<keyword evidence="3" id="KW-1185">Reference proteome</keyword>
<proteinExistence type="predicted"/>